<evidence type="ECO:0000313" key="4">
    <source>
        <dbReference type="Proteomes" id="UP000267049"/>
    </source>
</evidence>
<reference evidence="3 4" key="1">
    <citation type="submission" date="2018-11" db="EMBL/GenBank/DDBJ databases">
        <title>Lysobacter cryohumiis sp. nov., isolated from soil in the Tianshan Mountains, Xinjiang, China.</title>
        <authorList>
            <person name="Luo Y."/>
            <person name="Sheng H."/>
        </authorList>
    </citation>
    <scope>NUCLEOTIDE SEQUENCE [LARGE SCALE GENOMIC DNA]</scope>
    <source>
        <strain evidence="3 4">ZS60</strain>
    </source>
</reference>
<evidence type="ECO:0000313" key="3">
    <source>
        <dbReference type="EMBL" id="RNF84468.1"/>
    </source>
</evidence>
<dbReference type="EMBL" id="RIBS01000003">
    <property type="protein sequence ID" value="RNF84468.1"/>
    <property type="molecule type" value="Genomic_DNA"/>
</dbReference>
<evidence type="ECO:0000259" key="2">
    <source>
        <dbReference type="Pfam" id="PF03795"/>
    </source>
</evidence>
<accession>A0A3M8ST25</accession>
<dbReference type="Proteomes" id="UP000267049">
    <property type="component" value="Unassembled WGS sequence"/>
</dbReference>
<name>A0A3M8ST25_9GAMM</name>
<feature type="domain" description="YCII-related" evidence="2">
    <location>
        <begin position="1"/>
        <end position="113"/>
    </location>
</feature>
<dbReference type="Gene3D" id="3.30.70.1060">
    <property type="entry name" value="Dimeric alpha+beta barrel"/>
    <property type="match status" value="1"/>
</dbReference>
<dbReference type="InterPro" id="IPR005545">
    <property type="entry name" value="YCII"/>
</dbReference>
<dbReference type="InterPro" id="IPR011008">
    <property type="entry name" value="Dimeric_a/b-barrel"/>
</dbReference>
<evidence type="ECO:0000256" key="1">
    <source>
        <dbReference type="ARBA" id="ARBA00007689"/>
    </source>
</evidence>
<dbReference type="OrthoDB" id="9807535at2"/>
<comment type="caution">
    <text evidence="3">The sequence shown here is derived from an EMBL/GenBank/DDBJ whole genome shotgun (WGS) entry which is preliminary data.</text>
</comment>
<keyword evidence="4" id="KW-1185">Reference proteome</keyword>
<proteinExistence type="inferred from homology"/>
<gene>
    <name evidence="3" type="ORF">EER27_08865</name>
</gene>
<dbReference type="AlphaFoldDB" id="A0A3M8ST25"/>
<dbReference type="PANTHER" id="PTHR35174">
    <property type="entry name" value="BLL7171 PROTEIN-RELATED"/>
    <property type="match status" value="1"/>
</dbReference>
<comment type="similarity">
    <text evidence="1">Belongs to the YciI family.</text>
</comment>
<dbReference type="SUPFAM" id="SSF54909">
    <property type="entry name" value="Dimeric alpha+beta barrel"/>
    <property type="match status" value="1"/>
</dbReference>
<dbReference type="PANTHER" id="PTHR35174:SF4">
    <property type="entry name" value="BLL7163 PROTEIN"/>
    <property type="match status" value="1"/>
</dbReference>
<protein>
    <submittedName>
        <fullName evidence="3">YciI family protein</fullName>
    </submittedName>
</protein>
<sequence length="141" mass="16073">MRFMLIVKASPESEAGVMPSEELLTHMGRYNEELVKAGVLLAGEGLHPSARGARVRFNDNQRTVIDGPFTETRELIAGFWLIQVKSFDEAVEWVKRCPNPMPGESEIEIRQVFEAEDFGAEFTPELREQEERLREQVASKH</sequence>
<dbReference type="RefSeq" id="WP_123087653.1">
    <property type="nucleotide sequence ID" value="NZ_RIBS01000003.1"/>
</dbReference>
<organism evidence="3 4">
    <name type="scientific">Montanilutibacter psychrotolerans</name>
    <dbReference type="NCBI Taxonomy" id="1327343"/>
    <lineage>
        <taxon>Bacteria</taxon>
        <taxon>Pseudomonadati</taxon>
        <taxon>Pseudomonadota</taxon>
        <taxon>Gammaproteobacteria</taxon>
        <taxon>Lysobacterales</taxon>
        <taxon>Lysobacteraceae</taxon>
        <taxon>Montanilutibacter</taxon>
    </lineage>
</organism>
<dbReference type="Pfam" id="PF03795">
    <property type="entry name" value="YCII"/>
    <property type="match status" value="1"/>
</dbReference>